<dbReference type="EMBL" id="MU273483">
    <property type="protein sequence ID" value="KAI0035503.1"/>
    <property type="molecule type" value="Genomic_DNA"/>
</dbReference>
<protein>
    <submittedName>
        <fullName evidence="1">Uncharacterized protein</fullName>
    </submittedName>
</protein>
<name>A0ACB8QUK5_9AGAM</name>
<organism evidence="1 2">
    <name type="scientific">Vararia minispora EC-137</name>
    <dbReference type="NCBI Taxonomy" id="1314806"/>
    <lineage>
        <taxon>Eukaryota</taxon>
        <taxon>Fungi</taxon>
        <taxon>Dikarya</taxon>
        <taxon>Basidiomycota</taxon>
        <taxon>Agaricomycotina</taxon>
        <taxon>Agaricomycetes</taxon>
        <taxon>Russulales</taxon>
        <taxon>Lachnocladiaceae</taxon>
        <taxon>Vararia</taxon>
    </lineage>
</organism>
<keyword evidence="2" id="KW-1185">Reference proteome</keyword>
<evidence type="ECO:0000313" key="2">
    <source>
        <dbReference type="Proteomes" id="UP000814128"/>
    </source>
</evidence>
<comment type="caution">
    <text evidence="1">The sequence shown here is derived from an EMBL/GenBank/DDBJ whole genome shotgun (WGS) entry which is preliminary data.</text>
</comment>
<reference evidence="1" key="2">
    <citation type="journal article" date="2022" name="New Phytol.">
        <title>Evolutionary transition to the ectomycorrhizal habit in the genomes of a hyperdiverse lineage of mushroom-forming fungi.</title>
        <authorList>
            <person name="Looney B."/>
            <person name="Miyauchi S."/>
            <person name="Morin E."/>
            <person name="Drula E."/>
            <person name="Courty P.E."/>
            <person name="Kohler A."/>
            <person name="Kuo A."/>
            <person name="LaButti K."/>
            <person name="Pangilinan J."/>
            <person name="Lipzen A."/>
            <person name="Riley R."/>
            <person name="Andreopoulos W."/>
            <person name="He G."/>
            <person name="Johnson J."/>
            <person name="Nolan M."/>
            <person name="Tritt A."/>
            <person name="Barry K.W."/>
            <person name="Grigoriev I.V."/>
            <person name="Nagy L.G."/>
            <person name="Hibbett D."/>
            <person name="Henrissat B."/>
            <person name="Matheny P.B."/>
            <person name="Labbe J."/>
            <person name="Martin F.M."/>
        </authorList>
    </citation>
    <scope>NUCLEOTIDE SEQUENCE</scope>
    <source>
        <strain evidence="1">EC-137</strain>
    </source>
</reference>
<accession>A0ACB8QUK5</accession>
<dbReference type="Proteomes" id="UP000814128">
    <property type="component" value="Unassembled WGS sequence"/>
</dbReference>
<evidence type="ECO:0000313" key="1">
    <source>
        <dbReference type="EMBL" id="KAI0035503.1"/>
    </source>
</evidence>
<reference evidence="1" key="1">
    <citation type="submission" date="2021-02" db="EMBL/GenBank/DDBJ databases">
        <authorList>
            <consortium name="DOE Joint Genome Institute"/>
            <person name="Ahrendt S."/>
            <person name="Looney B.P."/>
            <person name="Miyauchi S."/>
            <person name="Morin E."/>
            <person name="Drula E."/>
            <person name="Courty P.E."/>
            <person name="Chicoki N."/>
            <person name="Fauchery L."/>
            <person name="Kohler A."/>
            <person name="Kuo A."/>
            <person name="Labutti K."/>
            <person name="Pangilinan J."/>
            <person name="Lipzen A."/>
            <person name="Riley R."/>
            <person name="Andreopoulos W."/>
            <person name="He G."/>
            <person name="Johnson J."/>
            <person name="Barry K.W."/>
            <person name="Grigoriev I.V."/>
            <person name="Nagy L."/>
            <person name="Hibbett D."/>
            <person name="Henrissat B."/>
            <person name="Matheny P.B."/>
            <person name="Labbe J."/>
            <person name="Martin F."/>
        </authorList>
    </citation>
    <scope>NUCLEOTIDE SEQUENCE</scope>
    <source>
        <strain evidence="1">EC-137</strain>
    </source>
</reference>
<gene>
    <name evidence="1" type="ORF">K488DRAFT_82946</name>
</gene>
<proteinExistence type="predicted"/>
<sequence length="211" mass="23982">MLTGRMGGRLSVTSSRLRGSNQAILGRYGQFPVTVACAFNADFKLLKLKGYNLEKPEAKSLPWRSGYIPIDNEGDVLPLQSLEFDVPPLGVHGIQLFAKDHPYWAKLAENPSTDSKDAWLFPAGTRLPTELTLIHRGEHEYYIRPSWPQSLRTFNTALTWYQNYHMRKTPLRRFLECEDVEAFVKHLNPPNTRNSHRADGYGILSGRQTGP</sequence>